<organism evidence="1 2">
    <name type="scientific">Ancylostoma ceylanicum</name>
    <dbReference type="NCBI Taxonomy" id="53326"/>
    <lineage>
        <taxon>Eukaryota</taxon>
        <taxon>Metazoa</taxon>
        <taxon>Ecdysozoa</taxon>
        <taxon>Nematoda</taxon>
        <taxon>Chromadorea</taxon>
        <taxon>Rhabditida</taxon>
        <taxon>Rhabditina</taxon>
        <taxon>Rhabditomorpha</taxon>
        <taxon>Strongyloidea</taxon>
        <taxon>Ancylostomatidae</taxon>
        <taxon>Ancylostomatinae</taxon>
        <taxon>Ancylostoma</taxon>
    </lineage>
</organism>
<sequence length="103" mass="11606">MSEHLIGHFDIFRFVPADVMVAVFAYAKRDSTETGLATALQTRIVRYGTIWNLLLCHRNSAKSPFLQVCTKLNYCTPSPVKINCLPCIVVFSLDSVNSSIIYY</sequence>
<dbReference type="Proteomes" id="UP000024635">
    <property type="component" value="Unassembled WGS sequence"/>
</dbReference>
<gene>
    <name evidence="1" type="primary">Acey_s0032.g2563</name>
    <name evidence="1" type="ORF">Y032_0032g2563</name>
</gene>
<evidence type="ECO:0000313" key="2">
    <source>
        <dbReference type="Proteomes" id="UP000024635"/>
    </source>
</evidence>
<comment type="caution">
    <text evidence="1">The sequence shown here is derived from an EMBL/GenBank/DDBJ whole genome shotgun (WGS) entry which is preliminary data.</text>
</comment>
<accession>A0A016UND8</accession>
<dbReference type="EMBL" id="JARK01001368">
    <property type="protein sequence ID" value="EYC16909.1"/>
    <property type="molecule type" value="Genomic_DNA"/>
</dbReference>
<reference evidence="2" key="1">
    <citation type="journal article" date="2015" name="Nat. Genet.">
        <title>The genome and transcriptome of the zoonotic hookworm Ancylostoma ceylanicum identify infection-specific gene families.</title>
        <authorList>
            <person name="Schwarz E.M."/>
            <person name="Hu Y."/>
            <person name="Antoshechkin I."/>
            <person name="Miller M.M."/>
            <person name="Sternberg P.W."/>
            <person name="Aroian R.V."/>
        </authorList>
    </citation>
    <scope>NUCLEOTIDE SEQUENCE</scope>
    <source>
        <strain evidence="2">HY135</strain>
    </source>
</reference>
<protein>
    <submittedName>
        <fullName evidence="1">Uncharacterized protein</fullName>
    </submittedName>
</protein>
<proteinExistence type="predicted"/>
<dbReference type="AlphaFoldDB" id="A0A016UND8"/>
<name>A0A016UND8_9BILA</name>
<evidence type="ECO:0000313" key="1">
    <source>
        <dbReference type="EMBL" id="EYC16909.1"/>
    </source>
</evidence>
<keyword evidence="2" id="KW-1185">Reference proteome</keyword>